<comment type="caution">
    <text evidence="1">The sequence shown here is derived from an EMBL/GenBank/DDBJ whole genome shotgun (WGS) entry which is preliminary data.</text>
</comment>
<gene>
    <name evidence="1" type="ORF">OWV82_011178</name>
</gene>
<sequence length="151" mass="16741">MRRSKGKKQGKFKQIIVSPIRILRKARDFYMKGIENCAGRVGNGAAIGCPSAQVAARLPKSFSANSFNACSIDEEFRQLLRATSARNMESKLKEIRQTTALQTSSNSVGVGKIGRIDEDEACEFQEDGSKADLLYPRSRSHVVKSNLFIKQ</sequence>
<dbReference type="Proteomes" id="UP001164539">
    <property type="component" value="Chromosome 6"/>
</dbReference>
<proteinExistence type="predicted"/>
<keyword evidence="2" id="KW-1185">Reference proteome</keyword>
<reference evidence="1 2" key="1">
    <citation type="journal article" date="2023" name="Science">
        <title>Complex scaffold remodeling in plant triterpene biosynthesis.</title>
        <authorList>
            <person name="De La Pena R."/>
            <person name="Hodgson H."/>
            <person name="Liu J.C."/>
            <person name="Stephenson M.J."/>
            <person name="Martin A.C."/>
            <person name="Owen C."/>
            <person name="Harkess A."/>
            <person name="Leebens-Mack J."/>
            <person name="Jimenez L.E."/>
            <person name="Osbourn A."/>
            <person name="Sattely E.S."/>
        </authorList>
    </citation>
    <scope>NUCLEOTIDE SEQUENCE [LARGE SCALE GENOMIC DNA]</scope>
    <source>
        <strain evidence="2">cv. JPN11</strain>
        <tissue evidence="1">Leaf</tissue>
    </source>
</reference>
<protein>
    <submittedName>
        <fullName evidence="1">3-isopropylmalate dehydratase large subunit like</fullName>
    </submittedName>
</protein>
<evidence type="ECO:0000313" key="2">
    <source>
        <dbReference type="Proteomes" id="UP001164539"/>
    </source>
</evidence>
<organism evidence="1 2">
    <name type="scientific">Melia azedarach</name>
    <name type="common">Chinaberry tree</name>
    <dbReference type="NCBI Taxonomy" id="155640"/>
    <lineage>
        <taxon>Eukaryota</taxon>
        <taxon>Viridiplantae</taxon>
        <taxon>Streptophyta</taxon>
        <taxon>Embryophyta</taxon>
        <taxon>Tracheophyta</taxon>
        <taxon>Spermatophyta</taxon>
        <taxon>Magnoliopsida</taxon>
        <taxon>eudicotyledons</taxon>
        <taxon>Gunneridae</taxon>
        <taxon>Pentapetalae</taxon>
        <taxon>rosids</taxon>
        <taxon>malvids</taxon>
        <taxon>Sapindales</taxon>
        <taxon>Meliaceae</taxon>
        <taxon>Melia</taxon>
    </lineage>
</organism>
<evidence type="ECO:0000313" key="1">
    <source>
        <dbReference type="EMBL" id="KAJ4716116.1"/>
    </source>
</evidence>
<name>A0ACC1XYA9_MELAZ</name>
<accession>A0ACC1XYA9</accession>
<dbReference type="EMBL" id="CM051399">
    <property type="protein sequence ID" value="KAJ4716116.1"/>
    <property type="molecule type" value="Genomic_DNA"/>
</dbReference>